<gene>
    <name evidence="2" type="ordered locus">RUM_09640</name>
</gene>
<evidence type="ECO:0000256" key="1">
    <source>
        <dbReference type="SAM" id="SignalP"/>
    </source>
</evidence>
<dbReference type="KEGG" id="rch:RUM_09640"/>
<evidence type="ECO:0000313" key="2">
    <source>
        <dbReference type="EMBL" id="CBL17134.1"/>
    </source>
</evidence>
<dbReference type="GeneID" id="83155723"/>
<dbReference type="BioCyc" id="RCHA213810:RUM_RS04630-MONOMER"/>
<feature type="signal peptide" evidence="1">
    <location>
        <begin position="1"/>
        <end position="31"/>
    </location>
</feature>
<keyword evidence="1" id="KW-0732">Signal</keyword>
<reference evidence="2" key="2">
    <citation type="submission" date="2010-03" db="EMBL/GenBank/DDBJ databases">
        <authorList>
            <person name="Pajon A."/>
        </authorList>
    </citation>
    <scope>NUCLEOTIDE SEQUENCE</scope>
    <source>
        <strain evidence="2">Type strain: 18P13</strain>
    </source>
</reference>
<proteinExistence type="predicted"/>
<reference evidence="2" key="1">
    <citation type="submission" date="2010-03" db="EMBL/GenBank/DDBJ databases">
        <title>The genome sequence of Ruminococcus sp. 18P13.</title>
        <authorList>
            <consortium name="metaHIT consortium -- http://www.metahit.eu/"/>
            <person name="Pajon A."/>
            <person name="Turner K."/>
            <person name="Parkhill J."/>
            <person name="Bernalier A."/>
        </authorList>
    </citation>
    <scope>NUCLEOTIDE SEQUENCE [LARGE SCALE GENOMIC DNA]</scope>
    <source>
        <strain evidence="2">Type strain: 18P13</strain>
    </source>
</reference>
<dbReference type="STRING" id="213810.RUM_09640"/>
<dbReference type="Gene3D" id="2.160.20.110">
    <property type="match status" value="3"/>
</dbReference>
<protein>
    <recommendedName>
        <fullName evidence="4">The GLUG motif</fullName>
    </recommendedName>
</protein>
<organism evidence="2 3">
    <name type="scientific">Ruminococcus champanellensis (strain DSM 18848 / JCM 17042 / KCTC 15320 / 18P13)</name>
    <dbReference type="NCBI Taxonomy" id="213810"/>
    <lineage>
        <taxon>Bacteria</taxon>
        <taxon>Bacillati</taxon>
        <taxon>Bacillota</taxon>
        <taxon>Clostridia</taxon>
        <taxon>Eubacteriales</taxon>
        <taxon>Oscillospiraceae</taxon>
        <taxon>Ruminococcus</taxon>
    </lineage>
</organism>
<dbReference type="PATRIC" id="fig|213810.4.peg.866"/>
<sequence length="1484" mass="159430">MAKTLKKSCAAFLSLLMILSTLLYFPSGTFAGMDFGLTAQAYTPDTTPSKPQAGDGSQESPYEITSVGELYWFAGLVNGTLEDGTAQNMSANAILMTDLVINENLGDTSGNLNEGEHVTWTPLSNFKGSFNGNKHNIWGLYVNGSSNNVGFVGTLDHGSITNLGIHYSYFKGNDYVGAICGQSDHGVVSNCFSNNYVWGANNVGGICGYSYEGKIYNCCSVGDVSGKKSICGMSVAGTIANCYYQEGLAADGNATAKTRAEFISGEVAFLLQGDQDDQVWGQNLEDNLMYPCPGDPKVYQNKTYAGCNKNTEVLSVSYSNTEQDVFGEHVGYENGFCRGCDAYQPAQKDADGVYEIFNAGQLYWFAGLISGTLTDGTAQDSYASAMLIADIVVNQNVLKADGTLNEGTFRSWTPIGKESARFYRTFDGNNHTISGLYYDNPDSTGKMIGLFGYINGGTVQNVGVIDSYINGFEFVGGISGYMLKGTITNCYFKGSIIANAYIGGICGLNSDTISNCYSMASIRGGEYQGGIAGRVYDKDNVNCYYLSDTDDGQGGKTAAQFASGEVAYLLGDPWGQTIGTDTSPVPGGKKVYQTTGCVTYNNDGKIGEKVHYYVANDQETHKCADCGAEDAHAFTAKLISDEALYAPADCTHPIRYYKSCAVCGTPSTNEADLFEVGASPGHSFTVETVSDAALHTPADCNNPATYYKSCSRCDAISTSEDDLFEHGDALEHDFTTETVSDEALYTPADCTHAAEYYKSCSACGIISTSEDDLFTSGDPLGHDFSEKNVSDPAFYAPADCTHAARYYKRCSRCSAISTNTADLFEDGDPLGHDFTVETVSDATLYTPADCTHAAQYHKSCARCDAISTDEADLFASGEMLGHSYNDNGFCERCDAYEAAILNADGAYEISNAGQLYWFAALVNGTLADVDQNMGANGILTADIVVNETVLDADRNLISDPSSLRKWAPISGDSYYTGTFDGQNHTISGLYFNDAQTSVGLFGKIDNTTIRNLGVIDSFFQAKVEVAAVCGYSHYGTIENCYSTATINGTEEYAGGICGRQYYGKISNCANRGWVGGVKNVAGICGFGYGSIVNCYNMGTVTGQAICAVSSYITITNCYALEDSASTYYQASKLSAGAFASGEAAYRLGGVWGQDLSSTVSAQYPSVGEPKVYQCNYHLSCDASDTPTQVYRNVNEDIIPAHSYVNGVCKNCGYFRNNVGTHLAGHSLTLNGSIGVNFYMMLDPRIVADDSAYMQFTLPDGTTKVMSVRGAAQDEVDGEQYYVFTCQVSAKEMTSKIKAQIITDTVKSTVYSFTVEDYANEILDNSDAYNGYTVGLVQALMQYGSYADAYFAGETLGATEEMSRVTADTLANAVPVADGELPEGISYYGSTLLLESDVVLRHYFKVAEGTDVSAYGFTGNKGNYYYMDLAAGFGVTVADCVIGDYTLKYQPVCYVRAVLESEAAPENLKQLVTALYLYYRMSQMS</sequence>
<keyword evidence="3" id="KW-1185">Reference proteome</keyword>
<accession>D4LBY9</accession>
<evidence type="ECO:0000313" key="3">
    <source>
        <dbReference type="Proteomes" id="UP000007054"/>
    </source>
</evidence>
<dbReference type="Proteomes" id="UP000007054">
    <property type="component" value="Chromosome"/>
</dbReference>
<name>D4LBY9_RUMC1</name>
<evidence type="ECO:0008006" key="4">
    <source>
        <dbReference type="Google" id="ProtNLM"/>
    </source>
</evidence>
<feature type="chain" id="PRO_5038565636" description="The GLUG motif" evidence="1">
    <location>
        <begin position="32"/>
        <end position="1484"/>
    </location>
</feature>
<dbReference type="HOGENOM" id="CLU_249487_0_0_9"/>
<dbReference type="EMBL" id="FP929052">
    <property type="protein sequence ID" value="CBL17134.1"/>
    <property type="molecule type" value="Genomic_DNA"/>
</dbReference>
<dbReference type="RefSeq" id="WP_015558041.1">
    <property type="nucleotide sequence ID" value="NC_021039.1"/>
</dbReference>